<keyword evidence="2" id="KW-1185">Reference proteome</keyword>
<evidence type="ECO:0000313" key="1">
    <source>
        <dbReference type="EMBL" id="SFD77972.1"/>
    </source>
</evidence>
<protein>
    <submittedName>
        <fullName evidence="1">Uncharacterized protein</fullName>
    </submittedName>
</protein>
<dbReference type="EMBL" id="FOMX01000004">
    <property type="protein sequence ID" value="SFD77972.1"/>
    <property type="molecule type" value="Genomic_DNA"/>
</dbReference>
<gene>
    <name evidence="1" type="ORF">SAMN02745121_01548</name>
</gene>
<reference evidence="2" key="1">
    <citation type="submission" date="2016-10" db="EMBL/GenBank/DDBJ databases">
        <authorList>
            <person name="Varghese N."/>
            <person name="Submissions S."/>
        </authorList>
    </citation>
    <scope>NUCLEOTIDE SEQUENCE [LARGE SCALE GENOMIC DNA]</scope>
    <source>
        <strain evidence="2">ATCC 25963</strain>
    </source>
</reference>
<evidence type="ECO:0000313" key="2">
    <source>
        <dbReference type="Proteomes" id="UP000199400"/>
    </source>
</evidence>
<proteinExistence type="predicted"/>
<dbReference type="STRING" id="54.SAMN02745121_01548"/>
<organism evidence="1 2">
    <name type="scientific">Nannocystis exedens</name>
    <dbReference type="NCBI Taxonomy" id="54"/>
    <lineage>
        <taxon>Bacteria</taxon>
        <taxon>Pseudomonadati</taxon>
        <taxon>Myxococcota</taxon>
        <taxon>Polyangia</taxon>
        <taxon>Nannocystales</taxon>
        <taxon>Nannocystaceae</taxon>
        <taxon>Nannocystis</taxon>
    </lineage>
</organism>
<dbReference type="Proteomes" id="UP000199400">
    <property type="component" value="Unassembled WGS sequence"/>
</dbReference>
<name>A0A1I1V4K4_9BACT</name>
<sequence length="90" mass="9542">MTLEHPASERALQLDLQQRAAAGAGVAELVARVCGRCEVHGEVAGRFFVVALIAAFALPVRLATPAWFEDRAAPCGAPDRELAPHLRASP</sequence>
<dbReference type="RefSeq" id="WP_096330300.1">
    <property type="nucleotide sequence ID" value="NZ_FOMX01000004.1"/>
</dbReference>
<dbReference type="AlphaFoldDB" id="A0A1I1V4K4"/>
<accession>A0A1I1V4K4</accession>